<evidence type="ECO:0000256" key="2">
    <source>
        <dbReference type="SAM" id="SignalP"/>
    </source>
</evidence>
<feature type="signal peptide" evidence="2">
    <location>
        <begin position="1"/>
        <end position="26"/>
    </location>
</feature>
<evidence type="ECO:0000256" key="1">
    <source>
        <dbReference type="SAM" id="MobiDB-lite"/>
    </source>
</evidence>
<dbReference type="AlphaFoldDB" id="A0A1Y1QFB2"/>
<name>A0A1Y1QFB2_9GAMM</name>
<dbReference type="InterPro" id="IPR011990">
    <property type="entry name" value="TPR-like_helical_dom_sf"/>
</dbReference>
<dbReference type="SUPFAM" id="SSF48452">
    <property type="entry name" value="TPR-like"/>
    <property type="match status" value="1"/>
</dbReference>
<feature type="chain" id="PRO_5012304981" evidence="2">
    <location>
        <begin position="27"/>
        <end position="188"/>
    </location>
</feature>
<sequence length="188" mass="20136">MKIILASNAVRAVLAVAAASALSACAPNPQVMPDAVYNRYPQPHVVQPPRVNRPAPAQRPVTPPPPRRLPLPQEQAPVVVAPAPMPEVITLEALQPPETPELPETQVALPPKKYVSSPAARGLRQQAQTEAGQGNVSGAVATIERALRIEPENPELWLTLSELNKQQGNAQQAASMAAKAQYYQESPH</sequence>
<dbReference type="Pfam" id="PF14559">
    <property type="entry name" value="TPR_19"/>
    <property type="match status" value="1"/>
</dbReference>
<accession>A0A1Y1QFB2</accession>
<evidence type="ECO:0000313" key="4">
    <source>
        <dbReference type="Proteomes" id="UP000192491"/>
    </source>
</evidence>
<reference evidence="3 4" key="1">
    <citation type="submission" date="2017-01" db="EMBL/GenBank/DDBJ databases">
        <title>Novel large sulfur bacteria in the metagenomes of groundwater-fed chemosynthetic microbial mats in the Lake Huron basin.</title>
        <authorList>
            <person name="Sharrar A.M."/>
            <person name="Flood B.E."/>
            <person name="Bailey J.V."/>
            <person name="Jones D.S."/>
            <person name="Biddanda B."/>
            <person name="Ruberg S.A."/>
            <person name="Marcus D.N."/>
            <person name="Dick G.J."/>
        </authorList>
    </citation>
    <scope>NUCLEOTIDE SEQUENCE [LARGE SCALE GENOMIC DNA]</scope>
    <source>
        <strain evidence="3">A8</strain>
    </source>
</reference>
<proteinExistence type="predicted"/>
<gene>
    <name evidence="3" type="ORF">BWK73_37105</name>
</gene>
<keyword evidence="2" id="KW-0732">Signal</keyword>
<protein>
    <submittedName>
        <fullName evidence="3">Uncharacterized protein</fullName>
    </submittedName>
</protein>
<dbReference type="PROSITE" id="PS51257">
    <property type="entry name" value="PROKAR_LIPOPROTEIN"/>
    <property type="match status" value="1"/>
</dbReference>
<dbReference type="EMBL" id="MTEJ01000354">
    <property type="protein sequence ID" value="OQX04161.1"/>
    <property type="molecule type" value="Genomic_DNA"/>
</dbReference>
<feature type="region of interest" description="Disordered" evidence="1">
    <location>
        <begin position="43"/>
        <end position="71"/>
    </location>
</feature>
<organism evidence="3 4">
    <name type="scientific">Thiothrix lacustris</name>
    <dbReference type="NCBI Taxonomy" id="525917"/>
    <lineage>
        <taxon>Bacteria</taxon>
        <taxon>Pseudomonadati</taxon>
        <taxon>Pseudomonadota</taxon>
        <taxon>Gammaproteobacteria</taxon>
        <taxon>Thiotrichales</taxon>
        <taxon>Thiotrichaceae</taxon>
        <taxon>Thiothrix</taxon>
    </lineage>
</organism>
<comment type="caution">
    <text evidence="3">The sequence shown here is derived from an EMBL/GenBank/DDBJ whole genome shotgun (WGS) entry which is preliminary data.</text>
</comment>
<evidence type="ECO:0000313" key="3">
    <source>
        <dbReference type="EMBL" id="OQX04161.1"/>
    </source>
</evidence>
<dbReference type="Gene3D" id="1.25.40.10">
    <property type="entry name" value="Tetratricopeptide repeat domain"/>
    <property type="match status" value="1"/>
</dbReference>
<dbReference type="Proteomes" id="UP000192491">
    <property type="component" value="Unassembled WGS sequence"/>
</dbReference>